<feature type="domain" description="Transglycosylase SLT" evidence="3">
    <location>
        <begin position="51"/>
        <end position="150"/>
    </location>
</feature>
<dbReference type="SUPFAM" id="SSF53955">
    <property type="entry name" value="Lysozyme-like"/>
    <property type="match status" value="1"/>
</dbReference>
<dbReference type="RefSeq" id="WP_230550637.1">
    <property type="nucleotide sequence ID" value="NZ_JAJISD010000004.1"/>
</dbReference>
<evidence type="ECO:0000313" key="4">
    <source>
        <dbReference type="EMBL" id="MCC8429435.1"/>
    </source>
</evidence>
<organism evidence="4 5">
    <name type="scientific">Reyranella aquatilis</name>
    <dbReference type="NCBI Taxonomy" id="2035356"/>
    <lineage>
        <taxon>Bacteria</taxon>
        <taxon>Pseudomonadati</taxon>
        <taxon>Pseudomonadota</taxon>
        <taxon>Alphaproteobacteria</taxon>
        <taxon>Hyphomicrobiales</taxon>
        <taxon>Reyranellaceae</taxon>
        <taxon>Reyranella</taxon>
    </lineage>
</organism>
<sequence>MDHALLIPRSLLLSLLAVVSLAIASAPLLQVRAEPANDRRPSVADICSTLAQAAADNGLPEEFFTRLIWQESRFNPSAVSSAGAQGIAQFMPGTAAMRGLTNAFEPLQALRESASYLRELRTTFRGNLGLAAAAYNAGPGQVEAWRSGRGILPGETQAYVRIVTGYSVEAWTAQPMPQLQSTATQTGERCVELARNMIDTPRRRPLLTSDPAWGPWGVQLAGNWSEGRVLAHYERLRRKYEPVLDDRLPLVLNSRRADLPTYAVRVSANTRAEADALCAKLKAKGGACVVFRNPRD</sequence>
<comment type="caution">
    <text evidence="4">The sequence shown here is derived from an EMBL/GenBank/DDBJ whole genome shotgun (WGS) entry which is preliminary data.</text>
</comment>
<name>A0ABS8KTM8_9HYPH</name>
<gene>
    <name evidence="4" type="ORF">LJ725_10690</name>
</gene>
<dbReference type="PANTHER" id="PTHR37423">
    <property type="entry name" value="SOLUBLE LYTIC MUREIN TRANSGLYCOSYLASE-RELATED"/>
    <property type="match status" value="1"/>
</dbReference>
<evidence type="ECO:0000256" key="2">
    <source>
        <dbReference type="ARBA" id="ARBA00009387"/>
    </source>
</evidence>
<dbReference type="Gene3D" id="1.10.530.10">
    <property type="match status" value="1"/>
</dbReference>
<evidence type="ECO:0000313" key="5">
    <source>
        <dbReference type="Proteomes" id="UP001198862"/>
    </source>
</evidence>
<evidence type="ECO:0000259" key="3">
    <source>
        <dbReference type="Pfam" id="PF01464"/>
    </source>
</evidence>
<dbReference type="InterPro" id="IPR023346">
    <property type="entry name" value="Lysozyme-like_dom_sf"/>
</dbReference>
<reference evidence="4 5" key="1">
    <citation type="submission" date="2021-11" db="EMBL/GenBank/DDBJ databases">
        <authorList>
            <person name="Lee D.-H."/>
            <person name="Kim S.-B."/>
        </authorList>
    </citation>
    <scope>NUCLEOTIDE SEQUENCE [LARGE SCALE GENOMIC DNA]</scope>
    <source>
        <strain evidence="4 5">KCTC 52223</strain>
    </source>
</reference>
<comment type="similarity">
    <text evidence="2">Belongs to the virb1 family.</text>
</comment>
<comment type="similarity">
    <text evidence="1">Belongs to the transglycosylase Slt family.</text>
</comment>
<dbReference type="PANTHER" id="PTHR37423:SF2">
    <property type="entry name" value="MEMBRANE-BOUND LYTIC MUREIN TRANSGLYCOSYLASE C"/>
    <property type="match status" value="1"/>
</dbReference>
<dbReference type="Proteomes" id="UP001198862">
    <property type="component" value="Unassembled WGS sequence"/>
</dbReference>
<evidence type="ECO:0000256" key="1">
    <source>
        <dbReference type="ARBA" id="ARBA00007734"/>
    </source>
</evidence>
<dbReference type="CDD" id="cd00254">
    <property type="entry name" value="LT-like"/>
    <property type="match status" value="1"/>
</dbReference>
<proteinExistence type="inferred from homology"/>
<dbReference type="Pfam" id="PF01464">
    <property type="entry name" value="SLT"/>
    <property type="match status" value="1"/>
</dbReference>
<keyword evidence="5" id="KW-1185">Reference proteome</keyword>
<dbReference type="InterPro" id="IPR008258">
    <property type="entry name" value="Transglycosylase_SLT_dom_1"/>
</dbReference>
<protein>
    <submittedName>
        <fullName evidence="4">Lytic transglycosylase domain-containing protein</fullName>
    </submittedName>
</protein>
<accession>A0ABS8KTM8</accession>
<dbReference type="EMBL" id="JAJISD010000004">
    <property type="protein sequence ID" value="MCC8429435.1"/>
    <property type="molecule type" value="Genomic_DNA"/>
</dbReference>